<evidence type="ECO:0000256" key="4">
    <source>
        <dbReference type="ARBA" id="ARBA00022694"/>
    </source>
</evidence>
<feature type="region of interest" description="Disordered" evidence="7">
    <location>
        <begin position="1"/>
        <end position="79"/>
    </location>
</feature>
<dbReference type="Pfam" id="PF04189">
    <property type="entry name" value="Gcd10p"/>
    <property type="match status" value="2"/>
</dbReference>
<evidence type="ECO:0000313" key="9">
    <source>
        <dbReference type="Proteomes" id="UP000198372"/>
    </source>
</evidence>
<reference evidence="9" key="1">
    <citation type="submission" date="2016-09" db="EMBL/GenBank/DDBJ databases">
        <authorList>
            <person name="Jeantristanb JTB J.-T."/>
            <person name="Ricardo R."/>
        </authorList>
    </citation>
    <scope>NUCLEOTIDE SEQUENCE [LARGE SCALE GENOMIC DNA]</scope>
</reference>
<feature type="compositionally biased region" description="Polar residues" evidence="7">
    <location>
        <begin position="1"/>
        <end position="12"/>
    </location>
</feature>
<organism evidence="8 9">
    <name type="scientific">Microbotryum intermedium</name>
    <dbReference type="NCBI Taxonomy" id="269621"/>
    <lineage>
        <taxon>Eukaryota</taxon>
        <taxon>Fungi</taxon>
        <taxon>Dikarya</taxon>
        <taxon>Basidiomycota</taxon>
        <taxon>Pucciniomycotina</taxon>
        <taxon>Microbotryomycetes</taxon>
        <taxon>Microbotryales</taxon>
        <taxon>Microbotryaceae</taxon>
        <taxon>Microbotryum</taxon>
    </lineage>
</organism>
<evidence type="ECO:0000256" key="2">
    <source>
        <dbReference type="ARBA" id="ARBA00008320"/>
    </source>
</evidence>
<proteinExistence type="inferred from homology"/>
<dbReference type="GO" id="GO:0030488">
    <property type="term" value="P:tRNA methylation"/>
    <property type="evidence" value="ECO:0007669"/>
    <property type="project" value="InterPro"/>
</dbReference>
<dbReference type="InterPro" id="IPR029063">
    <property type="entry name" value="SAM-dependent_MTases_sf"/>
</dbReference>
<evidence type="ECO:0000313" key="8">
    <source>
        <dbReference type="EMBL" id="SCV67648.1"/>
    </source>
</evidence>
<dbReference type="STRING" id="269621.A0A238F900"/>
<keyword evidence="5" id="KW-0539">Nucleus</keyword>
<feature type="compositionally biased region" description="Basic and acidic residues" evidence="7">
    <location>
        <begin position="531"/>
        <end position="548"/>
    </location>
</feature>
<accession>A0A238F900</accession>
<keyword evidence="9" id="KW-1185">Reference proteome</keyword>
<evidence type="ECO:0000256" key="5">
    <source>
        <dbReference type="ARBA" id="ARBA00023242"/>
    </source>
</evidence>
<dbReference type="EMBL" id="FMSP01000002">
    <property type="protein sequence ID" value="SCV67648.1"/>
    <property type="molecule type" value="Genomic_DNA"/>
</dbReference>
<keyword evidence="4" id="KW-0819">tRNA processing</keyword>
<sequence>MDTVTVSTSSPDRVTPSASTFEATPSTSTSTSTSTSSSASASASASATASTWSISTSTSSSTSAPRHEHAHNDQPDRSAAPLLPRHLIREGDNVLLRLPSTVIKTVKVTPTGTISLGKYGSFKAIHLVGLAYGPTYEILDDGSLKLVPRQVVAEIGKSSKLTLPLAETEANNQEITATGAQSLTYDDINAFRSEGLSGREIIEKQIQQHANFDKKTEYSKDKYMKRKEAKYRQPLPLVQSPQRSLHSISFALRYLRVFTPIEPTVHNICEYNFEKQSSKIREMRPDTLSNMMNMANVRPGARLLVVEDVHGMVVSACIERMGGQGRLMIINDFDSPPDIHIVESFNFPPSSLEPIGSLHWGMTEPDWFPADLPLEVSQATLEKTKNSRDIAKIKRRKAAFDLMQSTRQDFFAGGFDGVILASQYEPLGVLDRLLPYIAGSAPIVIYSPHQAILSEAYQALRTSPHFLSPTLSEPWLRKYQVLPGRCHPEMNGLGHGGFLLTTTRVFDNPEANSHKVKVNKKRKMEEEEEGKGEGEKKGKLEGEREREANAAATTPLEGKAQKGVAAA</sequence>
<dbReference type="GO" id="GO:0005634">
    <property type="term" value="C:nucleus"/>
    <property type="evidence" value="ECO:0007669"/>
    <property type="project" value="UniProtKB-SubCell"/>
</dbReference>
<feature type="region of interest" description="Disordered" evidence="7">
    <location>
        <begin position="510"/>
        <end position="567"/>
    </location>
</feature>
<evidence type="ECO:0000256" key="1">
    <source>
        <dbReference type="ARBA" id="ARBA00004123"/>
    </source>
</evidence>
<dbReference type="InterPro" id="IPR017423">
    <property type="entry name" value="TRM6"/>
</dbReference>
<dbReference type="Gene3D" id="3.40.50.150">
    <property type="entry name" value="Vaccinia Virus protein VP39"/>
    <property type="match status" value="1"/>
</dbReference>
<dbReference type="AlphaFoldDB" id="A0A238F900"/>
<evidence type="ECO:0000256" key="6">
    <source>
        <dbReference type="ARBA" id="ARBA00032319"/>
    </source>
</evidence>
<comment type="similarity">
    <text evidence="2">Belongs to the TRM6/GCD10 family.</text>
</comment>
<feature type="compositionally biased region" description="Low complexity" evidence="7">
    <location>
        <begin position="17"/>
        <end position="64"/>
    </location>
</feature>
<evidence type="ECO:0000256" key="7">
    <source>
        <dbReference type="SAM" id="MobiDB-lite"/>
    </source>
</evidence>
<gene>
    <name evidence="8" type="ORF">BQ2448_5259</name>
</gene>
<evidence type="ECO:0000256" key="3">
    <source>
        <dbReference type="ARBA" id="ARBA00021704"/>
    </source>
</evidence>
<dbReference type="PANTHER" id="PTHR12945">
    <property type="entry name" value="TRANSLATION INITIATION FACTOR EIF3-RELATED"/>
    <property type="match status" value="1"/>
</dbReference>
<comment type="subcellular location">
    <subcellularLocation>
        <location evidence="1">Nucleus</location>
    </subcellularLocation>
</comment>
<dbReference type="Proteomes" id="UP000198372">
    <property type="component" value="Unassembled WGS sequence"/>
</dbReference>
<feature type="compositionally biased region" description="Basic and acidic residues" evidence="7">
    <location>
        <begin position="65"/>
        <end position="76"/>
    </location>
</feature>
<protein>
    <recommendedName>
        <fullName evidence="3">tRNA (adenine(58)-N(1))-methyltransferase non-catalytic subunit TRM6</fullName>
    </recommendedName>
    <alternativeName>
        <fullName evidence="6">tRNA(m1A58)-methyltransferase subunit TRM6</fullName>
    </alternativeName>
</protein>
<dbReference type="GO" id="GO:0031515">
    <property type="term" value="C:tRNA (m1A) methyltransferase complex"/>
    <property type="evidence" value="ECO:0007669"/>
    <property type="project" value="InterPro"/>
</dbReference>
<name>A0A238F900_9BASI</name>
<dbReference type="OrthoDB" id="10254665at2759"/>
<dbReference type="PANTHER" id="PTHR12945:SF0">
    <property type="entry name" value="TRNA (ADENINE(58)-N(1))-METHYLTRANSFERASE NON-CATALYTIC SUBUNIT TRM6"/>
    <property type="match status" value="1"/>
</dbReference>